<dbReference type="HAMAP" id="MF_01152">
    <property type="entry name" value="DnaJ"/>
    <property type="match status" value="1"/>
</dbReference>
<dbReference type="FunFam" id="2.60.260.20:FF:000003">
    <property type="entry name" value="DnaJ subfamily A member 2"/>
    <property type="match status" value="1"/>
</dbReference>
<evidence type="ECO:0000313" key="10">
    <source>
        <dbReference type="Proteomes" id="UP000515908"/>
    </source>
</evidence>
<feature type="domain" description="J" evidence="7">
    <location>
        <begin position="6"/>
        <end position="71"/>
    </location>
</feature>
<dbReference type="FunFam" id="1.10.287.110:FF:000074">
    <property type="entry name" value="Heat shock protein DNAJ, putative"/>
    <property type="match status" value="1"/>
</dbReference>
<dbReference type="CDD" id="cd10747">
    <property type="entry name" value="DnaJ_C"/>
    <property type="match status" value="1"/>
</dbReference>
<dbReference type="Gene3D" id="2.10.230.10">
    <property type="entry name" value="Heat shock protein DnaJ, cysteine-rich domain"/>
    <property type="match status" value="1"/>
</dbReference>
<protein>
    <submittedName>
        <fullName evidence="9">DnaJ domain/DnaJ C terminal domain/DnaJ central domain containing protein, putative</fullName>
    </submittedName>
</protein>
<dbReference type="CDD" id="cd10719">
    <property type="entry name" value="DnaJ_zf"/>
    <property type="match status" value="1"/>
</dbReference>
<evidence type="ECO:0000256" key="1">
    <source>
        <dbReference type="ARBA" id="ARBA00022723"/>
    </source>
</evidence>
<dbReference type="InterPro" id="IPR036869">
    <property type="entry name" value="J_dom_sf"/>
</dbReference>
<dbReference type="Pfam" id="PF00684">
    <property type="entry name" value="DnaJ_CXXCXGXG"/>
    <property type="match status" value="1"/>
</dbReference>
<dbReference type="SUPFAM" id="SSF46565">
    <property type="entry name" value="Chaperone J-domain"/>
    <property type="match status" value="1"/>
</dbReference>
<dbReference type="GO" id="GO:0051082">
    <property type="term" value="F:unfolded protein binding"/>
    <property type="evidence" value="ECO:0007669"/>
    <property type="project" value="InterPro"/>
</dbReference>
<name>S9V7H6_9TRYP</name>
<dbReference type="AlphaFoldDB" id="S9V7H6"/>
<gene>
    <name evidence="9" type="ORF">ADEAN_000909300</name>
</gene>
<dbReference type="GO" id="GO:0009408">
    <property type="term" value="P:response to heat"/>
    <property type="evidence" value="ECO:0007669"/>
    <property type="project" value="InterPro"/>
</dbReference>
<dbReference type="Gene3D" id="2.60.260.20">
    <property type="entry name" value="Urease metallochaperone UreE, N-terminal domain"/>
    <property type="match status" value="2"/>
</dbReference>
<dbReference type="InterPro" id="IPR018253">
    <property type="entry name" value="DnaJ_domain_CS"/>
</dbReference>
<accession>S9V7H6</accession>
<dbReference type="PRINTS" id="PR00625">
    <property type="entry name" value="JDOMAIN"/>
</dbReference>
<dbReference type="InterPro" id="IPR008971">
    <property type="entry name" value="HSP40/DnaJ_pept-bd"/>
</dbReference>
<organism evidence="9 10">
    <name type="scientific">Angomonas deanei</name>
    <dbReference type="NCBI Taxonomy" id="59799"/>
    <lineage>
        <taxon>Eukaryota</taxon>
        <taxon>Discoba</taxon>
        <taxon>Euglenozoa</taxon>
        <taxon>Kinetoplastea</taxon>
        <taxon>Metakinetoplastina</taxon>
        <taxon>Trypanosomatida</taxon>
        <taxon>Trypanosomatidae</taxon>
        <taxon>Strigomonadinae</taxon>
        <taxon>Angomonas</taxon>
    </lineage>
</organism>
<evidence type="ECO:0000256" key="5">
    <source>
        <dbReference type="PROSITE-ProRule" id="PRU00546"/>
    </source>
</evidence>
<evidence type="ECO:0000313" key="9">
    <source>
        <dbReference type="EMBL" id="CAD2221561.1"/>
    </source>
</evidence>
<dbReference type="InterPro" id="IPR036410">
    <property type="entry name" value="HSP_DnaJ_Cys-rich_dom_sf"/>
</dbReference>
<dbReference type="Pfam" id="PF00226">
    <property type="entry name" value="DnaJ"/>
    <property type="match status" value="1"/>
</dbReference>
<dbReference type="InterPro" id="IPR044713">
    <property type="entry name" value="DNJA1/2-like"/>
</dbReference>
<dbReference type="OrthoDB" id="550424at2759"/>
<feature type="region of interest" description="Disordered" evidence="6">
    <location>
        <begin position="372"/>
        <end position="399"/>
    </location>
</feature>
<keyword evidence="3 5" id="KW-0863">Zinc-finger</keyword>
<evidence type="ECO:0000256" key="2">
    <source>
        <dbReference type="ARBA" id="ARBA00022737"/>
    </source>
</evidence>
<dbReference type="InterPro" id="IPR002939">
    <property type="entry name" value="DnaJ_C"/>
</dbReference>
<keyword evidence="4 5" id="KW-0862">Zinc</keyword>
<evidence type="ECO:0000259" key="7">
    <source>
        <dbReference type="PROSITE" id="PS50076"/>
    </source>
</evidence>
<dbReference type="GO" id="GO:0030544">
    <property type="term" value="F:Hsp70 protein binding"/>
    <property type="evidence" value="ECO:0007669"/>
    <property type="project" value="InterPro"/>
</dbReference>
<dbReference type="CDD" id="cd06257">
    <property type="entry name" value="DnaJ"/>
    <property type="match status" value="1"/>
</dbReference>
<dbReference type="GO" id="GO:0008270">
    <property type="term" value="F:zinc ion binding"/>
    <property type="evidence" value="ECO:0007669"/>
    <property type="project" value="UniProtKB-KW"/>
</dbReference>
<dbReference type="PROSITE" id="PS00636">
    <property type="entry name" value="DNAJ_1"/>
    <property type="match status" value="1"/>
</dbReference>
<dbReference type="SMART" id="SM00271">
    <property type="entry name" value="DnaJ"/>
    <property type="match status" value="1"/>
</dbReference>
<dbReference type="PROSITE" id="PS50076">
    <property type="entry name" value="DNAJ_2"/>
    <property type="match status" value="1"/>
</dbReference>
<dbReference type="GO" id="GO:0006457">
    <property type="term" value="P:protein folding"/>
    <property type="evidence" value="ECO:0007669"/>
    <property type="project" value="InterPro"/>
</dbReference>
<dbReference type="FunFam" id="2.10.230.10:FF:000001">
    <property type="entry name" value="DnaJ subfamily A member 2"/>
    <property type="match status" value="1"/>
</dbReference>
<dbReference type="GO" id="GO:0005524">
    <property type="term" value="F:ATP binding"/>
    <property type="evidence" value="ECO:0007669"/>
    <property type="project" value="InterPro"/>
</dbReference>
<sequence>MVKETKYYDQLGVSPEASEDEIKRAYRKLALKYHPDKNPGDASAQEKFKEVSVAYEVLSDSEKRRMYDQFGEKGAGMEGGGMDPTDIFASFFGGGGRSRGEPKPKDIVHELPVALEAFYCGKTVKLAILRDRLCTKCNGAGSKSGKDVKCLDCGGRGVRMVTRQLGPGFLQQMQVACTNCKGKGTAIKDDDKCDGCKGQQVTKDKKIFEVVIEKGMHRGDSIAFRGEGDQIPGVKLSGDIIIILDQKPHPVFTRKGNHLLMEKTISLAEALTGFKVNITHLDERKLTIQPSENLVTNPTMLYSVHREGMPVPHTGGVEKGDLVIKFSVVFPTTIEPSAAAELRKILGYPPQPTEEKDAEMCYYSRTTIDLDKESRSNAYADDDDEDPRGRGQTAQCAQQ</sequence>
<keyword evidence="10" id="KW-1185">Reference proteome</keyword>
<proteinExistence type="inferred from homology"/>
<dbReference type="EMBL" id="LR877165">
    <property type="protein sequence ID" value="CAD2221561.1"/>
    <property type="molecule type" value="Genomic_DNA"/>
</dbReference>
<dbReference type="PROSITE" id="PS51188">
    <property type="entry name" value="ZF_CR"/>
    <property type="match status" value="1"/>
</dbReference>
<dbReference type="InterPro" id="IPR001305">
    <property type="entry name" value="HSP_DnaJ_Cys-rich_dom"/>
</dbReference>
<keyword evidence="1 5" id="KW-0479">Metal-binding</keyword>
<dbReference type="InterPro" id="IPR001623">
    <property type="entry name" value="DnaJ_domain"/>
</dbReference>
<dbReference type="SUPFAM" id="SSF49493">
    <property type="entry name" value="HSP40/DnaJ peptide-binding domain"/>
    <property type="match status" value="2"/>
</dbReference>
<evidence type="ECO:0000256" key="3">
    <source>
        <dbReference type="ARBA" id="ARBA00022771"/>
    </source>
</evidence>
<feature type="zinc finger region" description="CR-type" evidence="5">
    <location>
        <begin position="121"/>
        <end position="205"/>
    </location>
</feature>
<reference evidence="9 10" key="1">
    <citation type="submission" date="2020-08" db="EMBL/GenBank/DDBJ databases">
        <authorList>
            <person name="Newling K."/>
            <person name="Davey J."/>
            <person name="Forrester S."/>
        </authorList>
    </citation>
    <scope>NUCLEOTIDE SEQUENCE [LARGE SCALE GENOMIC DNA]</scope>
    <source>
        <strain evidence="10">Crithidia deanei Carvalho (ATCC PRA-265)</strain>
    </source>
</reference>
<dbReference type="SUPFAM" id="SSF57938">
    <property type="entry name" value="DnaJ/Hsp40 cysteine-rich domain"/>
    <property type="match status" value="1"/>
</dbReference>
<keyword evidence="2" id="KW-0677">Repeat</keyword>
<dbReference type="PANTHER" id="PTHR43888">
    <property type="entry name" value="DNAJ-LIKE-2, ISOFORM A-RELATED"/>
    <property type="match status" value="1"/>
</dbReference>
<feature type="domain" description="CR-type" evidence="8">
    <location>
        <begin position="121"/>
        <end position="205"/>
    </location>
</feature>
<dbReference type="Proteomes" id="UP000515908">
    <property type="component" value="Chromosome 21"/>
</dbReference>
<dbReference type="VEuPathDB" id="TriTrypDB:ADEAN_000909300"/>
<dbReference type="Pfam" id="PF01556">
    <property type="entry name" value="DnaJ_C"/>
    <property type="match status" value="1"/>
</dbReference>
<evidence type="ECO:0000256" key="6">
    <source>
        <dbReference type="SAM" id="MobiDB-lite"/>
    </source>
</evidence>
<dbReference type="Gene3D" id="1.10.287.110">
    <property type="entry name" value="DnaJ domain"/>
    <property type="match status" value="1"/>
</dbReference>
<evidence type="ECO:0000259" key="8">
    <source>
        <dbReference type="PROSITE" id="PS51188"/>
    </source>
</evidence>
<evidence type="ECO:0000256" key="4">
    <source>
        <dbReference type="ARBA" id="ARBA00022833"/>
    </source>
</evidence>
<dbReference type="InterPro" id="IPR012724">
    <property type="entry name" value="DnaJ"/>
</dbReference>